<comment type="caution">
    <text evidence="1">The sequence shown here is derived from an EMBL/GenBank/DDBJ whole genome shotgun (WGS) entry which is preliminary data.</text>
</comment>
<proteinExistence type="predicted"/>
<dbReference type="EMBL" id="JAATIP010000035">
    <property type="protein sequence ID" value="KAF4388274.1"/>
    <property type="molecule type" value="Genomic_DNA"/>
</dbReference>
<feature type="non-terminal residue" evidence="1">
    <location>
        <position position="89"/>
    </location>
</feature>
<reference evidence="1 2" key="1">
    <citation type="journal article" date="2020" name="bioRxiv">
        <title>Sequence and annotation of 42 cannabis genomes reveals extensive copy number variation in cannabinoid synthesis and pathogen resistance genes.</title>
        <authorList>
            <person name="Mckernan K.J."/>
            <person name="Helbert Y."/>
            <person name="Kane L.T."/>
            <person name="Ebling H."/>
            <person name="Zhang L."/>
            <person name="Liu B."/>
            <person name="Eaton Z."/>
            <person name="Mclaughlin S."/>
            <person name="Kingan S."/>
            <person name="Baybayan P."/>
            <person name="Concepcion G."/>
            <person name="Jordan M."/>
            <person name="Riva A."/>
            <person name="Barbazuk W."/>
            <person name="Harkins T."/>
        </authorList>
    </citation>
    <scope>NUCLEOTIDE SEQUENCE [LARGE SCALE GENOMIC DNA]</scope>
    <source>
        <strain evidence="2">cv. Jamaican Lion 4</strain>
        <tissue evidence="1">Leaf</tissue>
    </source>
</reference>
<protein>
    <submittedName>
        <fullName evidence="1">Uncharacterized protein</fullName>
    </submittedName>
</protein>
<feature type="non-terminal residue" evidence="1">
    <location>
        <position position="1"/>
    </location>
</feature>
<evidence type="ECO:0000313" key="2">
    <source>
        <dbReference type="Proteomes" id="UP000525078"/>
    </source>
</evidence>
<dbReference type="AlphaFoldDB" id="A0A7J6GZ54"/>
<accession>A0A7J6GZ54</accession>
<sequence length="89" mass="10427">FFFGFFSHFVLLAKKSRIYESFKLHWLERSKKLKSIIVDTELYLSEKSSILYASQKRKLRNAYRLFTATACSPFFSSVCAFGKLAKKLL</sequence>
<name>A0A7J6GZ54_CANSA</name>
<dbReference type="Proteomes" id="UP000525078">
    <property type="component" value="Unassembled WGS sequence"/>
</dbReference>
<gene>
    <name evidence="1" type="ORF">F8388_021104</name>
</gene>
<evidence type="ECO:0000313" key="1">
    <source>
        <dbReference type="EMBL" id="KAF4388274.1"/>
    </source>
</evidence>
<organism evidence="1 2">
    <name type="scientific">Cannabis sativa</name>
    <name type="common">Hemp</name>
    <name type="synonym">Marijuana</name>
    <dbReference type="NCBI Taxonomy" id="3483"/>
    <lineage>
        <taxon>Eukaryota</taxon>
        <taxon>Viridiplantae</taxon>
        <taxon>Streptophyta</taxon>
        <taxon>Embryophyta</taxon>
        <taxon>Tracheophyta</taxon>
        <taxon>Spermatophyta</taxon>
        <taxon>Magnoliopsida</taxon>
        <taxon>eudicotyledons</taxon>
        <taxon>Gunneridae</taxon>
        <taxon>Pentapetalae</taxon>
        <taxon>rosids</taxon>
        <taxon>fabids</taxon>
        <taxon>Rosales</taxon>
        <taxon>Cannabaceae</taxon>
        <taxon>Cannabis</taxon>
    </lineage>
</organism>